<dbReference type="RefSeq" id="WP_057872539.1">
    <property type="nucleotide sequence ID" value="NZ_AZGB01000027.1"/>
</dbReference>
<dbReference type="PANTHER" id="PTHR43283">
    <property type="entry name" value="BETA-LACTAMASE-RELATED"/>
    <property type="match status" value="1"/>
</dbReference>
<dbReference type="Pfam" id="PF00144">
    <property type="entry name" value="Beta-lactamase"/>
    <property type="match status" value="1"/>
</dbReference>
<dbReference type="OrthoDB" id="9803467at2"/>
<dbReference type="Gene3D" id="3.40.710.10">
    <property type="entry name" value="DD-peptidase/beta-lactamase superfamily"/>
    <property type="match status" value="1"/>
</dbReference>
<evidence type="ECO:0000256" key="1">
    <source>
        <dbReference type="ARBA" id="ARBA00022801"/>
    </source>
</evidence>
<gene>
    <name evidence="3" type="ORF">FC89_GL002172</name>
</gene>
<evidence type="ECO:0000259" key="2">
    <source>
        <dbReference type="Pfam" id="PF00144"/>
    </source>
</evidence>
<dbReference type="STRING" id="1423750.FC89_GL002172"/>
<dbReference type="GO" id="GO:0016787">
    <property type="term" value="F:hydrolase activity"/>
    <property type="evidence" value="ECO:0007669"/>
    <property type="project" value="UniProtKB-KW"/>
</dbReference>
<dbReference type="Proteomes" id="UP000051451">
    <property type="component" value="Unassembled WGS sequence"/>
</dbReference>
<dbReference type="InterPro" id="IPR001466">
    <property type="entry name" value="Beta-lactam-related"/>
</dbReference>
<dbReference type="InterPro" id="IPR012338">
    <property type="entry name" value="Beta-lactam/transpept-like"/>
</dbReference>
<evidence type="ECO:0000313" key="3">
    <source>
        <dbReference type="EMBL" id="KRM04491.1"/>
    </source>
</evidence>
<dbReference type="SUPFAM" id="SSF56601">
    <property type="entry name" value="beta-lactamase/transpeptidase-like"/>
    <property type="match status" value="1"/>
</dbReference>
<organism evidence="3 4">
    <name type="scientific">Liquorilactobacillus ghanensis DSM 18630</name>
    <dbReference type="NCBI Taxonomy" id="1423750"/>
    <lineage>
        <taxon>Bacteria</taxon>
        <taxon>Bacillati</taxon>
        <taxon>Bacillota</taxon>
        <taxon>Bacilli</taxon>
        <taxon>Lactobacillales</taxon>
        <taxon>Lactobacillaceae</taxon>
        <taxon>Liquorilactobacillus</taxon>
    </lineage>
</organism>
<dbReference type="PATRIC" id="fig|1423750.3.peg.2213"/>
<dbReference type="EMBL" id="AZGB01000027">
    <property type="protein sequence ID" value="KRM04491.1"/>
    <property type="molecule type" value="Genomic_DNA"/>
</dbReference>
<dbReference type="InterPro" id="IPR050789">
    <property type="entry name" value="Diverse_Enzym_Activities"/>
</dbReference>
<keyword evidence="4" id="KW-1185">Reference proteome</keyword>
<name>A0A0R1VL07_9LACO</name>
<accession>A0A0R1VL07</accession>
<feature type="domain" description="Beta-lactamase-related" evidence="2">
    <location>
        <begin position="7"/>
        <end position="314"/>
    </location>
</feature>
<reference evidence="3 4" key="1">
    <citation type="journal article" date="2015" name="Genome Announc.">
        <title>Expanding the biotechnology potential of lactobacilli through comparative genomics of 213 strains and associated genera.</title>
        <authorList>
            <person name="Sun Z."/>
            <person name="Harris H.M."/>
            <person name="McCann A."/>
            <person name="Guo C."/>
            <person name="Argimon S."/>
            <person name="Zhang W."/>
            <person name="Yang X."/>
            <person name="Jeffery I.B."/>
            <person name="Cooney J.C."/>
            <person name="Kagawa T.F."/>
            <person name="Liu W."/>
            <person name="Song Y."/>
            <person name="Salvetti E."/>
            <person name="Wrobel A."/>
            <person name="Rasinkangas P."/>
            <person name="Parkhill J."/>
            <person name="Rea M.C."/>
            <person name="O'Sullivan O."/>
            <person name="Ritari J."/>
            <person name="Douillard F.P."/>
            <person name="Paul Ross R."/>
            <person name="Yang R."/>
            <person name="Briner A.E."/>
            <person name="Felis G.E."/>
            <person name="de Vos W.M."/>
            <person name="Barrangou R."/>
            <person name="Klaenhammer T.R."/>
            <person name="Caufield P.W."/>
            <person name="Cui Y."/>
            <person name="Zhang H."/>
            <person name="O'Toole P.W."/>
        </authorList>
    </citation>
    <scope>NUCLEOTIDE SEQUENCE [LARGE SCALE GENOMIC DNA]</scope>
    <source>
        <strain evidence="3 4">DSM 18630</strain>
    </source>
</reference>
<comment type="caution">
    <text evidence="3">The sequence shown here is derived from an EMBL/GenBank/DDBJ whole genome shotgun (WGS) entry which is preliminary data.</text>
</comment>
<sequence>MNPFTTKLIHRLTEDQVVPGVSYAMKQRDKWQQEVFGYSQLVPVKKRLKPGQLYDLASLTKVIGTTTMILHLVSTGKLSFEDPVKKFLPQFYDWRVTIRELLTHTAAITGYILHRNQLSASQLTQALFTLHTGDWLGKRVEYSDIGLIFLGEIIETFYQKPVQQVISEHVLQPLQLKSSTFQPVAKACVPTCYSAEKGLLQGIVHDPKAQILQEHCGSAGLFAPLSDLMRFADWLLADELQPKLFSAELRQCLFADQTPSHDLGRSFGWDLRYDSVGRACIYHTGYTGTFMLLDLATKQALIVLTNRIHPNEKNDLFLKRRDQIITAYLKEKDQ</sequence>
<dbReference type="AlphaFoldDB" id="A0A0R1VL07"/>
<dbReference type="GeneID" id="98319839"/>
<dbReference type="PANTHER" id="PTHR43283:SF11">
    <property type="entry name" value="BETA-LACTAMASE-RELATED DOMAIN-CONTAINING PROTEIN"/>
    <property type="match status" value="1"/>
</dbReference>
<proteinExistence type="predicted"/>
<keyword evidence="1" id="KW-0378">Hydrolase</keyword>
<protein>
    <submittedName>
        <fullName evidence="3">Beta-lactamase family protein</fullName>
    </submittedName>
</protein>
<evidence type="ECO:0000313" key="4">
    <source>
        <dbReference type="Proteomes" id="UP000051451"/>
    </source>
</evidence>